<dbReference type="PANTHER" id="PTHR10416:SF0">
    <property type="entry name" value="DNA POLYMERASE DELTA SUBUNIT 2"/>
    <property type="match status" value="1"/>
</dbReference>
<dbReference type="AlphaFoldDB" id="A0A834IVL9"/>
<dbReference type="OrthoDB" id="3763at2759"/>
<dbReference type="Proteomes" id="UP000625711">
    <property type="component" value="Unassembled WGS sequence"/>
</dbReference>
<feature type="domain" description="DNA polymerase delta subunit OB-fold" evidence="4">
    <location>
        <begin position="29"/>
        <end position="160"/>
    </location>
</feature>
<dbReference type="PANTHER" id="PTHR10416">
    <property type="entry name" value="DNA POLYMERASE DELTA SUBUNIT 2"/>
    <property type="match status" value="1"/>
</dbReference>
<dbReference type="InterPro" id="IPR024826">
    <property type="entry name" value="DNA_pol_delta/II_ssu"/>
</dbReference>
<keyword evidence="2" id="KW-0235">DNA replication</keyword>
<evidence type="ECO:0000259" key="4">
    <source>
        <dbReference type="Pfam" id="PF18018"/>
    </source>
</evidence>
<dbReference type="EMBL" id="JAACXV010000040">
    <property type="protein sequence ID" value="KAF7285933.1"/>
    <property type="molecule type" value="Genomic_DNA"/>
</dbReference>
<dbReference type="Pfam" id="PF18018">
    <property type="entry name" value="DNA_pol_D_N"/>
    <property type="match status" value="1"/>
</dbReference>
<accession>A0A834IVL9</accession>
<evidence type="ECO:0000313" key="6">
    <source>
        <dbReference type="Proteomes" id="UP000625711"/>
    </source>
</evidence>
<keyword evidence="6" id="KW-1185">Reference proteome</keyword>
<dbReference type="GO" id="GO:0006271">
    <property type="term" value="P:DNA strand elongation involved in DNA replication"/>
    <property type="evidence" value="ECO:0007669"/>
    <property type="project" value="TreeGrafter"/>
</dbReference>
<evidence type="ECO:0000259" key="3">
    <source>
        <dbReference type="Pfam" id="PF04042"/>
    </source>
</evidence>
<evidence type="ECO:0008006" key="7">
    <source>
        <dbReference type="Google" id="ProtNLM"/>
    </source>
</evidence>
<gene>
    <name evidence="5" type="ORF">GWI33_008906</name>
</gene>
<comment type="similarity">
    <text evidence="1">Belongs to the DNA polymerase delta/II small subunit family.</text>
</comment>
<feature type="domain" description="DNA polymerase alpha/delta/epsilon subunit B" evidence="3">
    <location>
        <begin position="180"/>
        <end position="369"/>
    </location>
</feature>
<dbReference type="GO" id="GO:0003677">
    <property type="term" value="F:DNA binding"/>
    <property type="evidence" value="ECO:0007669"/>
    <property type="project" value="InterPro"/>
</dbReference>
<evidence type="ECO:0000256" key="1">
    <source>
        <dbReference type="ARBA" id="ARBA00006035"/>
    </source>
</evidence>
<dbReference type="GO" id="GO:0043625">
    <property type="term" value="C:delta DNA polymerase complex"/>
    <property type="evidence" value="ECO:0007669"/>
    <property type="project" value="TreeGrafter"/>
</dbReference>
<evidence type="ECO:0000256" key="2">
    <source>
        <dbReference type="ARBA" id="ARBA00022705"/>
    </source>
</evidence>
<dbReference type="InterPro" id="IPR040663">
    <property type="entry name" value="DNA_pol_D_N"/>
</dbReference>
<dbReference type="Pfam" id="PF04042">
    <property type="entry name" value="DNA_pol_E_B"/>
    <property type="match status" value="1"/>
</dbReference>
<evidence type="ECO:0000313" key="5">
    <source>
        <dbReference type="EMBL" id="KAF7285933.1"/>
    </source>
</evidence>
<protein>
    <recommendedName>
        <fullName evidence="7">DNA polymerase delta small subunit</fullName>
    </recommendedName>
</protein>
<reference evidence="5" key="1">
    <citation type="submission" date="2020-08" db="EMBL/GenBank/DDBJ databases">
        <title>Genome sequencing and assembly of the red palm weevil Rhynchophorus ferrugineus.</title>
        <authorList>
            <person name="Dias G.B."/>
            <person name="Bergman C.M."/>
            <person name="Manee M."/>
        </authorList>
    </citation>
    <scope>NUCLEOTIDE SEQUENCE</scope>
    <source>
        <strain evidence="5">AA-2017</strain>
        <tissue evidence="5">Whole larva</tissue>
    </source>
</reference>
<organism evidence="5 6">
    <name type="scientific">Rhynchophorus ferrugineus</name>
    <name type="common">Red palm weevil</name>
    <name type="synonym">Curculio ferrugineus</name>
    <dbReference type="NCBI Taxonomy" id="354439"/>
    <lineage>
        <taxon>Eukaryota</taxon>
        <taxon>Metazoa</taxon>
        <taxon>Ecdysozoa</taxon>
        <taxon>Arthropoda</taxon>
        <taxon>Hexapoda</taxon>
        <taxon>Insecta</taxon>
        <taxon>Pterygota</taxon>
        <taxon>Neoptera</taxon>
        <taxon>Endopterygota</taxon>
        <taxon>Coleoptera</taxon>
        <taxon>Polyphaga</taxon>
        <taxon>Cucujiformia</taxon>
        <taxon>Curculionidae</taxon>
        <taxon>Dryophthorinae</taxon>
        <taxon>Rhynchophorus</taxon>
    </lineage>
</organism>
<dbReference type="InterPro" id="IPR007185">
    <property type="entry name" value="DNA_pol_a/d/e_bsu"/>
</dbReference>
<name>A0A834IVL9_RHYFE</name>
<dbReference type="Gene3D" id="3.60.21.50">
    <property type="match status" value="1"/>
</dbReference>
<comment type="caution">
    <text evidence="5">The sequence shown here is derived from an EMBL/GenBank/DDBJ whole genome shotgun (WGS) entry which is preliminary data.</text>
</comment>
<sequence length="385" mass="43807">MPSEIERISLSYKNCSQKFLQSKNDYTKQYCNIYVSRLQNMEKLLIDKIKAKWGDKYTICKLHKITEEMRTQNEKCVVIGTLFKDQKLKPSVLKQLAESNQIIPQPFLSHFTDESDVLFMEDEVQRYQIMGNIDGTKLVTGISCALLGTDIGKGKFDVEDLIFVSFRDQIKRPIFEEPLLFYWISGIVGNSDLASKVCRVIIAGNSIRNEPPPSKPTISMISRKTESQDTIEAVKSFDSFLLQLCQVVDVDLMPGAHDPTNHILPQKPMHFCMFPESSVYKSFNQAPNPYICEVGDLKIAGTSGQPVTDIMRFCDITDPLEAMENCLIWNHLAPTAPDTLGCYPYYDKDPFIIEECPHVFFAGNQEKFGTKMVKGENGQEELSFR</sequence>
<proteinExistence type="inferred from homology"/>